<gene>
    <name evidence="2" type="ORF">JQ619_37135</name>
</gene>
<accession>A0ABS5GJW2</accession>
<organism evidence="2 3">
    <name type="scientific">Bradyrhizobium denitrificans</name>
    <dbReference type="NCBI Taxonomy" id="2734912"/>
    <lineage>
        <taxon>Bacteria</taxon>
        <taxon>Pseudomonadati</taxon>
        <taxon>Pseudomonadota</taxon>
        <taxon>Alphaproteobacteria</taxon>
        <taxon>Hyphomicrobiales</taxon>
        <taxon>Nitrobacteraceae</taxon>
        <taxon>Bradyrhizobium</taxon>
    </lineage>
</organism>
<dbReference type="RefSeq" id="WP_172244213.1">
    <property type="nucleotide sequence ID" value="NZ_JABFDP010000071.1"/>
</dbReference>
<protein>
    <submittedName>
        <fullName evidence="2">Uncharacterized protein</fullName>
    </submittedName>
</protein>
<evidence type="ECO:0000313" key="2">
    <source>
        <dbReference type="EMBL" id="MBR1141386.1"/>
    </source>
</evidence>
<name>A0ABS5GJW2_9BRAD</name>
<keyword evidence="3" id="KW-1185">Reference proteome</keyword>
<comment type="caution">
    <text evidence="2">The sequence shown here is derived from an EMBL/GenBank/DDBJ whole genome shotgun (WGS) entry which is preliminary data.</text>
</comment>
<keyword evidence="1" id="KW-0472">Membrane</keyword>
<keyword evidence="1" id="KW-0812">Transmembrane</keyword>
<dbReference type="EMBL" id="JAFCLK010000063">
    <property type="protein sequence ID" value="MBR1141386.1"/>
    <property type="molecule type" value="Genomic_DNA"/>
</dbReference>
<reference evidence="3" key="1">
    <citation type="journal article" date="2021" name="ISME J.">
        <title>Evolutionary origin and ecological implication of a unique nif island in free-living Bradyrhizobium lineages.</title>
        <authorList>
            <person name="Tao J."/>
        </authorList>
    </citation>
    <scope>NUCLEOTIDE SEQUENCE [LARGE SCALE GENOMIC DNA]</scope>
    <source>
        <strain evidence="3">SZCCT0094</strain>
    </source>
</reference>
<evidence type="ECO:0000313" key="3">
    <source>
        <dbReference type="Proteomes" id="UP001314635"/>
    </source>
</evidence>
<proteinExistence type="predicted"/>
<feature type="transmembrane region" description="Helical" evidence="1">
    <location>
        <begin position="46"/>
        <end position="66"/>
    </location>
</feature>
<dbReference type="Proteomes" id="UP001314635">
    <property type="component" value="Unassembled WGS sequence"/>
</dbReference>
<keyword evidence="1" id="KW-1133">Transmembrane helix</keyword>
<sequence>MNYVETFRRIYEFGWVTVATAISSAVFNKWSSSVSAADYTYMQMTLHGAGSFAIWLILLTVPFWFINVPRIRHWLFRHSAIEGWWLQKVDIAERPWSLSHLSKNLGFGWTYSGYAYDPSGKVAATWDASDIKLDDHAGFWIFKGDSHRINTCSETELWTTHN</sequence>
<evidence type="ECO:0000256" key="1">
    <source>
        <dbReference type="SAM" id="Phobius"/>
    </source>
</evidence>